<sequence>MFAACNCISRATAQRFPSALSRAYLHNKLPKRDGRGGRGEELGLRREEASGQSNTRRGSHKHRHVVQKQVQAEQHESCSPGSTCRGHLSKQRRPHEAVGPATTAPRPYAHELHAKSRIKQLEKELQQTAALPKKTEELEKQQENHSEETLPGQEDPPGREDPPDKELNRQLQEQLAINLKQKRRVKELQEAVQEKEALEMTVEKLQQELDTRDRVNLQEQETNEKLLHINKVLMWRVKNLENG</sequence>
<feature type="coiled-coil region" evidence="1">
    <location>
        <begin position="171"/>
        <end position="215"/>
    </location>
</feature>
<evidence type="ECO:0000256" key="2">
    <source>
        <dbReference type="SAM" id="MobiDB-lite"/>
    </source>
</evidence>
<gene>
    <name evidence="3" type="ORF">WMY93_029713</name>
</gene>
<feature type="region of interest" description="Disordered" evidence="2">
    <location>
        <begin position="136"/>
        <end position="167"/>
    </location>
</feature>
<organism evidence="3 4">
    <name type="scientific">Mugilogobius chulae</name>
    <name type="common">yellowstripe goby</name>
    <dbReference type="NCBI Taxonomy" id="88201"/>
    <lineage>
        <taxon>Eukaryota</taxon>
        <taxon>Metazoa</taxon>
        <taxon>Chordata</taxon>
        <taxon>Craniata</taxon>
        <taxon>Vertebrata</taxon>
        <taxon>Euteleostomi</taxon>
        <taxon>Actinopterygii</taxon>
        <taxon>Neopterygii</taxon>
        <taxon>Teleostei</taxon>
        <taxon>Neoteleostei</taxon>
        <taxon>Acanthomorphata</taxon>
        <taxon>Gobiaria</taxon>
        <taxon>Gobiiformes</taxon>
        <taxon>Gobioidei</taxon>
        <taxon>Gobiidae</taxon>
        <taxon>Gobionellinae</taxon>
        <taxon>Mugilogobius</taxon>
    </lineage>
</organism>
<reference evidence="4" key="1">
    <citation type="submission" date="2024-04" db="EMBL/GenBank/DDBJ databases">
        <title>Salinicola lusitanus LLJ914,a marine bacterium isolated from the Okinawa Trough.</title>
        <authorList>
            <person name="Li J."/>
        </authorList>
    </citation>
    <scope>NUCLEOTIDE SEQUENCE [LARGE SCALE GENOMIC DNA]</scope>
</reference>
<name>A0AAW0MPT1_9GOBI</name>
<dbReference type="Proteomes" id="UP001460270">
    <property type="component" value="Unassembled WGS sequence"/>
</dbReference>
<dbReference type="EMBL" id="JBBPFD010000022">
    <property type="protein sequence ID" value="KAK7881304.1"/>
    <property type="molecule type" value="Genomic_DNA"/>
</dbReference>
<feature type="region of interest" description="Disordered" evidence="2">
    <location>
        <begin position="28"/>
        <end position="108"/>
    </location>
</feature>
<accession>A0AAW0MPT1</accession>
<keyword evidence="1" id="KW-0175">Coiled coil</keyword>
<evidence type="ECO:0000256" key="1">
    <source>
        <dbReference type="SAM" id="Coils"/>
    </source>
</evidence>
<feature type="compositionally biased region" description="Basic and acidic residues" evidence="2">
    <location>
        <begin position="156"/>
        <end position="167"/>
    </location>
</feature>
<proteinExistence type="predicted"/>
<keyword evidence="4" id="KW-1185">Reference proteome</keyword>
<feature type="compositionally biased region" description="Polar residues" evidence="2">
    <location>
        <begin position="68"/>
        <end position="82"/>
    </location>
</feature>
<dbReference type="AlphaFoldDB" id="A0AAW0MPT1"/>
<comment type="caution">
    <text evidence="3">The sequence shown here is derived from an EMBL/GenBank/DDBJ whole genome shotgun (WGS) entry which is preliminary data.</text>
</comment>
<feature type="compositionally biased region" description="Basic residues" evidence="2">
    <location>
        <begin position="57"/>
        <end position="66"/>
    </location>
</feature>
<feature type="compositionally biased region" description="Basic and acidic residues" evidence="2">
    <location>
        <begin position="136"/>
        <end position="148"/>
    </location>
</feature>
<feature type="compositionally biased region" description="Basic and acidic residues" evidence="2">
    <location>
        <begin position="30"/>
        <end position="49"/>
    </location>
</feature>
<protein>
    <submittedName>
        <fullName evidence="3">Uncharacterized protein</fullName>
    </submittedName>
</protein>
<evidence type="ECO:0000313" key="3">
    <source>
        <dbReference type="EMBL" id="KAK7881304.1"/>
    </source>
</evidence>
<evidence type="ECO:0000313" key="4">
    <source>
        <dbReference type="Proteomes" id="UP001460270"/>
    </source>
</evidence>